<sequence>MGEHKRVRLGVVGLGAMGGRVFDIAVGHPDFGVVRAADVRRDAVDRVAAAHPSVVVSTDPADVVDAADVDAVYIATPPSFHADLAVAALSAGKAVFCEKPLAVSLSDGRRMSDAAASSGLATAVNFALSDRDVVLELERRLRAGEAGTVLGVDVRLQFPKWPRAFQADALWLDGREQGGFVREVFSHFAYLTDRLLGPLRAVDVSADFPSSGSETTARGLLRAGEVPVHFSGLSGVAGPEVYEWTLWGTEQSYRLRQWTHLEIFTNDTWTPYDPGLASGSDATRLTLFAQAVRTGSAPNLADFPVAYRVQEAVEAFHAVS</sequence>
<dbReference type="Pfam" id="PF01408">
    <property type="entry name" value="GFO_IDH_MocA"/>
    <property type="match status" value="1"/>
</dbReference>
<evidence type="ECO:0000313" key="3">
    <source>
        <dbReference type="EMBL" id="PRY38735.1"/>
    </source>
</evidence>
<dbReference type="SUPFAM" id="SSF55347">
    <property type="entry name" value="Glyceraldehyde-3-phosphate dehydrogenase-like, C-terminal domain"/>
    <property type="match status" value="1"/>
</dbReference>
<gene>
    <name evidence="3" type="ORF">CLV43_108135</name>
</gene>
<comment type="caution">
    <text evidence="3">The sequence shown here is derived from an EMBL/GenBank/DDBJ whole genome shotgun (WGS) entry which is preliminary data.</text>
</comment>
<evidence type="ECO:0000256" key="1">
    <source>
        <dbReference type="ARBA" id="ARBA00023002"/>
    </source>
</evidence>
<evidence type="ECO:0000313" key="4">
    <source>
        <dbReference type="Proteomes" id="UP000239494"/>
    </source>
</evidence>
<keyword evidence="1" id="KW-0560">Oxidoreductase</keyword>
<reference evidence="3 4" key="1">
    <citation type="submission" date="2018-03" db="EMBL/GenBank/DDBJ databases">
        <title>Genomic Encyclopedia of Archaeal and Bacterial Type Strains, Phase II (KMG-II): from individual species to whole genera.</title>
        <authorList>
            <person name="Goeker M."/>
        </authorList>
    </citation>
    <scope>NUCLEOTIDE SEQUENCE [LARGE SCALE GENOMIC DNA]</scope>
    <source>
        <strain evidence="3 4">DSM 44720</strain>
    </source>
</reference>
<proteinExistence type="predicted"/>
<dbReference type="OrthoDB" id="9815825at2"/>
<dbReference type="PANTHER" id="PTHR43818:SF11">
    <property type="entry name" value="BCDNA.GH03377"/>
    <property type="match status" value="1"/>
</dbReference>
<name>A0A2T0SZ91_9PSEU</name>
<dbReference type="GO" id="GO:0000166">
    <property type="term" value="F:nucleotide binding"/>
    <property type="evidence" value="ECO:0007669"/>
    <property type="project" value="InterPro"/>
</dbReference>
<dbReference type="GO" id="GO:0016491">
    <property type="term" value="F:oxidoreductase activity"/>
    <property type="evidence" value="ECO:0007669"/>
    <property type="project" value="UniProtKB-KW"/>
</dbReference>
<feature type="domain" description="Gfo/Idh/MocA-like oxidoreductase N-terminal" evidence="2">
    <location>
        <begin position="8"/>
        <end position="126"/>
    </location>
</feature>
<dbReference type="Gene3D" id="3.40.50.720">
    <property type="entry name" value="NAD(P)-binding Rossmann-like Domain"/>
    <property type="match status" value="1"/>
</dbReference>
<dbReference type="AlphaFoldDB" id="A0A2T0SZ91"/>
<protein>
    <submittedName>
        <fullName evidence="3">Putative dehydrogenase</fullName>
    </submittedName>
</protein>
<accession>A0A2T0SZ91</accession>
<organism evidence="3 4">
    <name type="scientific">Umezawaea tangerina</name>
    <dbReference type="NCBI Taxonomy" id="84725"/>
    <lineage>
        <taxon>Bacteria</taxon>
        <taxon>Bacillati</taxon>
        <taxon>Actinomycetota</taxon>
        <taxon>Actinomycetes</taxon>
        <taxon>Pseudonocardiales</taxon>
        <taxon>Pseudonocardiaceae</taxon>
        <taxon>Umezawaea</taxon>
    </lineage>
</organism>
<dbReference type="Proteomes" id="UP000239494">
    <property type="component" value="Unassembled WGS sequence"/>
</dbReference>
<dbReference type="SUPFAM" id="SSF51735">
    <property type="entry name" value="NAD(P)-binding Rossmann-fold domains"/>
    <property type="match status" value="1"/>
</dbReference>
<dbReference type="Gene3D" id="3.30.360.10">
    <property type="entry name" value="Dihydrodipicolinate Reductase, domain 2"/>
    <property type="match status" value="1"/>
</dbReference>
<evidence type="ECO:0000259" key="2">
    <source>
        <dbReference type="Pfam" id="PF01408"/>
    </source>
</evidence>
<dbReference type="EMBL" id="PVTF01000008">
    <property type="protein sequence ID" value="PRY38735.1"/>
    <property type="molecule type" value="Genomic_DNA"/>
</dbReference>
<keyword evidence="4" id="KW-1185">Reference proteome</keyword>
<dbReference type="InterPro" id="IPR050463">
    <property type="entry name" value="Gfo/Idh/MocA_oxidrdct_glycsds"/>
</dbReference>
<dbReference type="InterPro" id="IPR036291">
    <property type="entry name" value="NAD(P)-bd_dom_sf"/>
</dbReference>
<dbReference type="PANTHER" id="PTHR43818">
    <property type="entry name" value="BCDNA.GH03377"/>
    <property type="match status" value="1"/>
</dbReference>
<dbReference type="InterPro" id="IPR000683">
    <property type="entry name" value="Gfo/Idh/MocA-like_OxRdtase_N"/>
</dbReference>
<dbReference type="RefSeq" id="WP_106190034.1">
    <property type="nucleotide sequence ID" value="NZ_PVTF01000008.1"/>
</dbReference>